<feature type="compositionally biased region" description="Polar residues" evidence="1">
    <location>
        <begin position="1063"/>
        <end position="1078"/>
    </location>
</feature>
<dbReference type="RefSeq" id="XP_044562792.1">
    <property type="nucleotide sequence ID" value="XM_044705805.1"/>
</dbReference>
<evidence type="ECO:0000313" key="3">
    <source>
        <dbReference type="Proteomes" id="UP000444721"/>
    </source>
</evidence>
<dbReference type="GeneID" id="68109812"/>
<dbReference type="OrthoDB" id="1751331at2759"/>
<dbReference type="VEuPathDB" id="AmoebaDB:NfTy_057990"/>
<dbReference type="VEuPathDB" id="AmoebaDB:NF0119850"/>
<feature type="compositionally biased region" description="Low complexity" evidence="1">
    <location>
        <begin position="1323"/>
        <end position="1349"/>
    </location>
</feature>
<feature type="compositionally biased region" description="Low complexity" evidence="1">
    <location>
        <begin position="991"/>
        <end position="1018"/>
    </location>
</feature>
<feature type="compositionally biased region" description="Polar residues" evidence="1">
    <location>
        <begin position="1109"/>
        <end position="1130"/>
    </location>
</feature>
<dbReference type="Gene3D" id="2.40.50.140">
    <property type="entry name" value="Nucleic acid-binding proteins"/>
    <property type="match status" value="1"/>
</dbReference>
<feature type="compositionally biased region" description="Low complexity" evidence="1">
    <location>
        <begin position="1276"/>
        <end position="1298"/>
    </location>
</feature>
<sequence>MLQLPRNETSSSSTATTTTTTSHNSTSLLNKKISAPFSSRQSLLAAQQCIFFLGCPFLGKTSHYESVYELRGFERISFETDRLKNISRMFDLLSKNRKIVIDDEKTMSSSEGRKKLIEKIKTEQPQCSIECITFYPKYGDLQIEIAKIFHLCEYFEVNNFEMNERFDSLDKILKEIKSSRGDENSSKSLLTHPSPDEGFGKISSQELPLFINRKESDFCYRSLIIDTCSANLFIYDSKKRKVQFKNSSVIKSQLLTWSETFQEPRVIFIFKDKESFRVSLNIPANHVNSLNVMHLLRDAIVDLGLPFPIYYCTDIENRSLVTIFCQIFYMYSIRMDESLFVTDLPRQDIPNDIFRIFHKICVLDYSTFFSEPQNDFRTLLSHQQQYDLPTITLQYLPNSKSVDAPKPRRYPLLNQLNENENVTDQPYFEYQKRGMRHGIVLPRNFISYFEYKEDFFENVLTTIGMDDGDDENIEYNDQRKATILFGDEDLDQMMQDEDTDEKEDPFSKLQYLRELRKKSEEKAAKTNNNGMMTNMTTDRIVAPSSSSKISHVTDPFGNKGSTTMKSQNGDGMELSTASQIADAFPSQSVSSSSVPPSTVYTTVVDSSILSQLRINMSIFHIMNHFGAVYFQRGRDYKNEYRIDNFRTKIINNIAFKLYSTCMGSREEPYKQESIIKDGKLLKAICNCPIGGEGLCKHVCAQILAFREKEQYMKEKSEYLNVSKSERKLPPPVAFTMLEPILDEWCVKVKVIKKHNEKTWANERGSGRVCAITVEDELSSKRFKVIMFNDLINEFYDKMEEGETYYINKGHLIKKSNDDTYEIQLCANSLVRNIHEVGVKFKDGGTSKSATDFKKIFNEVVEMPQQQGIQFEEFKPVSYVSMPQSSTSSSLIAPSPEKKRKHIETTFEDQTGNDDNLDAIGRQQKQEIDAEEVPDQQHISSHESPSKKKKQNTSSPSIDTRFDHILNGLPTQESQHSIIASQPVLLHSLLQPSHHSQHSVSSTSENGSQRSLKSSRSSSSGGGSGSGVIQPSSHTIRVEHRSSSQEALSPVLFAGVAVKFQQQTHPSQTIIESTPPSQEESQKESQYHQSEAAPQQIVSSFASSTTLSSHNNRNNPSQNHTANSSTTENNVTGIIGDDHNNNNTNHTTCGASPLSSTTPKGLYFFVDEDETNSHYPNSTLHDIFFTPYKSKLSSASSEQYQLASPPLISDVSIEEIISSTDNMQQQEVVEERPKSPHSLSQHNKPPVVEVVYLSDDDGVEILEHATPQKSKKSQACTGQSSTISSPTSLTSRSPNTTLLTDEETPRSMKSINSTPLFTTPPLANLTLSTPPQPSSTSSTATTTSSNTATKTPKKVSLKFLLDNNDMSDL</sequence>
<keyword evidence="3" id="KW-1185">Reference proteome</keyword>
<reference evidence="2 3" key="1">
    <citation type="journal article" date="2019" name="Sci. Rep.">
        <title>Nanopore sequencing improves the draft genome of the human pathogenic amoeba Naegleria fowleri.</title>
        <authorList>
            <person name="Liechti N."/>
            <person name="Schurch N."/>
            <person name="Bruggmann R."/>
            <person name="Wittwer M."/>
        </authorList>
    </citation>
    <scope>NUCLEOTIDE SEQUENCE [LARGE SCALE GENOMIC DNA]</scope>
    <source>
        <strain evidence="2 3">ATCC 30894</strain>
    </source>
</reference>
<feature type="compositionally biased region" description="Low complexity" evidence="1">
    <location>
        <begin position="1098"/>
        <end position="1108"/>
    </location>
</feature>
<comment type="caution">
    <text evidence="2">The sequence shown here is derived from an EMBL/GenBank/DDBJ whole genome shotgun (WGS) entry which is preliminary data.</text>
</comment>
<dbReference type="VEuPathDB" id="AmoebaDB:FDP41_002594"/>
<gene>
    <name evidence="2" type="ORF">FDP41_002594</name>
</gene>
<feature type="region of interest" description="Disordered" evidence="1">
    <location>
        <begin position="991"/>
        <end position="1042"/>
    </location>
</feature>
<dbReference type="EMBL" id="VFQX01000030">
    <property type="protein sequence ID" value="KAF0978079.1"/>
    <property type="molecule type" value="Genomic_DNA"/>
</dbReference>
<feature type="compositionally biased region" description="Low complexity" evidence="1">
    <location>
        <begin position="9"/>
        <end position="25"/>
    </location>
</feature>
<dbReference type="InterPro" id="IPR027417">
    <property type="entry name" value="P-loop_NTPase"/>
</dbReference>
<evidence type="ECO:0008006" key="4">
    <source>
        <dbReference type="Google" id="ProtNLM"/>
    </source>
</evidence>
<evidence type="ECO:0000313" key="2">
    <source>
        <dbReference type="EMBL" id="KAF0978079.1"/>
    </source>
</evidence>
<dbReference type="InterPro" id="IPR012340">
    <property type="entry name" value="NA-bd_OB-fold"/>
</dbReference>
<feature type="region of interest" description="Disordered" evidence="1">
    <location>
        <begin position="1063"/>
        <end position="1154"/>
    </location>
</feature>
<feature type="region of interest" description="Disordered" evidence="1">
    <location>
        <begin position="928"/>
        <end position="961"/>
    </location>
</feature>
<dbReference type="OMA" id="NIPANHV"/>
<name>A0A6A5BYR8_NAEFO</name>
<feature type="region of interest" description="Disordered" evidence="1">
    <location>
        <begin position="1220"/>
        <end position="1245"/>
    </location>
</feature>
<feature type="compositionally biased region" description="Polar residues" evidence="1">
    <location>
        <begin position="1086"/>
        <end position="1097"/>
    </location>
</feature>
<dbReference type="SUPFAM" id="SSF50249">
    <property type="entry name" value="Nucleic acid-binding proteins"/>
    <property type="match status" value="1"/>
</dbReference>
<feature type="region of interest" description="Disordered" evidence="1">
    <location>
        <begin position="1263"/>
        <end position="1351"/>
    </location>
</feature>
<organism evidence="2 3">
    <name type="scientific">Naegleria fowleri</name>
    <name type="common">Brain eating amoeba</name>
    <dbReference type="NCBI Taxonomy" id="5763"/>
    <lineage>
        <taxon>Eukaryota</taxon>
        <taxon>Discoba</taxon>
        <taxon>Heterolobosea</taxon>
        <taxon>Tetramitia</taxon>
        <taxon>Eutetramitia</taxon>
        <taxon>Vahlkampfiidae</taxon>
        <taxon>Naegleria</taxon>
    </lineage>
</organism>
<accession>A0A6A5BYR8</accession>
<feature type="compositionally biased region" description="Polar residues" evidence="1">
    <location>
        <begin position="1306"/>
        <end position="1316"/>
    </location>
</feature>
<evidence type="ECO:0000256" key="1">
    <source>
        <dbReference type="SAM" id="MobiDB-lite"/>
    </source>
</evidence>
<feature type="region of interest" description="Disordered" evidence="1">
    <location>
        <begin position="1"/>
        <end position="25"/>
    </location>
</feature>
<protein>
    <recommendedName>
        <fullName evidence="4">SWIM-type domain-containing protein</fullName>
    </recommendedName>
</protein>
<dbReference type="Proteomes" id="UP000444721">
    <property type="component" value="Unassembled WGS sequence"/>
</dbReference>
<dbReference type="Gene3D" id="3.40.50.300">
    <property type="entry name" value="P-loop containing nucleotide triphosphate hydrolases"/>
    <property type="match status" value="1"/>
</dbReference>
<proteinExistence type="predicted"/>